<dbReference type="SMART" id="SM01017">
    <property type="entry name" value="Arrestin_C"/>
    <property type="match status" value="1"/>
</dbReference>
<feature type="non-terminal residue" evidence="3">
    <location>
        <position position="481"/>
    </location>
</feature>
<dbReference type="Proteomes" id="UP001362999">
    <property type="component" value="Unassembled WGS sequence"/>
</dbReference>
<reference evidence="3 4" key="1">
    <citation type="journal article" date="2024" name="J Genomics">
        <title>Draft genome sequencing and assembly of Favolaschia claudopus CIRM-BRFM 2984 isolated from oak limbs.</title>
        <authorList>
            <person name="Navarro D."/>
            <person name="Drula E."/>
            <person name="Chaduli D."/>
            <person name="Cazenave R."/>
            <person name="Ahrendt S."/>
            <person name="Wang J."/>
            <person name="Lipzen A."/>
            <person name="Daum C."/>
            <person name="Barry K."/>
            <person name="Grigoriev I.V."/>
            <person name="Favel A."/>
            <person name="Rosso M.N."/>
            <person name="Martin F."/>
        </authorList>
    </citation>
    <scope>NUCLEOTIDE SEQUENCE [LARGE SCALE GENOMIC DNA]</scope>
    <source>
        <strain evidence="3 4">CIRM-BRFM 2984</strain>
    </source>
</reference>
<feature type="region of interest" description="Disordered" evidence="1">
    <location>
        <begin position="1"/>
        <end position="50"/>
    </location>
</feature>
<gene>
    <name evidence="3" type="ORF">R3P38DRAFT_2675553</name>
</gene>
<dbReference type="PANTHER" id="PTHR11188">
    <property type="entry name" value="ARRESTIN DOMAIN CONTAINING PROTEIN"/>
    <property type="match status" value="1"/>
</dbReference>
<dbReference type="InterPro" id="IPR050357">
    <property type="entry name" value="Arrestin_domain-protein"/>
</dbReference>
<evidence type="ECO:0000313" key="3">
    <source>
        <dbReference type="EMBL" id="KAK7064096.1"/>
    </source>
</evidence>
<evidence type="ECO:0000256" key="1">
    <source>
        <dbReference type="SAM" id="MobiDB-lite"/>
    </source>
</evidence>
<dbReference type="Gene3D" id="2.60.40.640">
    <property type="match status" value="1"/>
</dbReference>
<evidence type="ECO:0000313" key="4">
    <source>
        <dbReference type="Proteomes" id="UP001362999"/>
    </source>
</evidence>
<dbReference type="GO" id="GO:0031625">
    <property type="term" value="F:ubiquitin protein ligase binding"/>
    <property type="evidence" value="ECO:0007669"/>
    <property type="project" value="TreeGrafter"/>
</dbReference>
<dbReference type="InterPro" id="IPR014752">
    <property type="entry name" value="Arrestin-like_C"/>
</dbReference>
<feature type="compositionally biased region" description="Polar residues" evidence="1">
    <location>
        <begin position="79"/>
        <end position="90"/>
    </location>
</feature>
<dbReference type="Pfam" id="PF02752">
    <property type="entry name" value="Arrestin_C"/>
    <property type="match status" value="1"/>
</dbReference>
<name>A0AAW0EHN9_9AGAR</name>
<dbReference type="PANTHER" id="PTHR11188:SF17">
    <property type="entry name" value="FI21816P1"/>
    <property type="match status" value="1"/>
</dbReference>
<dbReference type="GO" id="GO:0005829">
    <property type="term" value="C:cytosol"/>
    <property type="evidence" value="ECO:0007669"/>
    <property type="project" value="TreeGrafter"/>
</dbReference>
<feature type="region of interest" description="Disordered" evidence="1">
    <location>
        <begin position="65"/>
        <end position="90"/>
    </location>
</feature>
<dbReference type="GO" id="GO:0030674">
    <property type="term" value="F:protein-macromolecule adaptor activity"/>
    <property type="evidence" value="ECO:0007669"/>
    <property type="project" value="TreeGrafter"/>
</dbReference>
<dbReference type="AlphaFoldDB" id="A0AAW0EHN9"/>
<dbReference type="GO" id="GO:0005886">
    <property type="term" value="C:plasma membrane"/>
    <property type="evidence" value="ECO:0007669"/>
    <property type="project" value="TreeGrafter"/>
</dbReference>
<dbReference type="GO" id="GO:0070086">
    <property type="term" value="P:ubiquitin-dependent endocytosis"/>
    <property type="evidence" value="ECO:0007669"/>
    <property type="project" value="TreeGrafter"/>
</dbReference>
<comment type="caution">
    <text evidence="3">The sequence shown here is derived from an EMBL/GenBank/DDBJ whole genome shotgun (WGS) entry which is preliminary data.</text>
</comment>
<feature type="domain" description="Arrestin C-terminal-like" evidence="2">
    <location>
        <begin position="317"/>
        <end position="475"/>
    </location>
</feature>
<dbReference type="EMBL" id="JAWWNJ010000001">
    <property type="protein sequence ID" value="KAK7064096.1"/>
    <property type="molecule type" value="Genomic_DNA"/>
</dbReference>
<protein>
    <submittedName>
        <fullName evidence="3">Immunoglobulin E-set</fullName>
    </submittedName>
</protein>
<dbReference type="SUPFAM" id="SSF81296">
    <property type="entry name" value="E set domains"/>
    <property type="match status" value="1"/>
</dbReference>
<dbReference type="InterPro" id="IPR014756">
    <property type="entry name" value="Ig_E-set"/>
</dbReference>
<organism evidence="3 4">
    <name type="scientific">Favolaschia claudopus</name>
    <dbReference type="NCBI Taxonomy" id="2862362"/>
    <lineage>
        <taxon>Eukaryota</taxon>
        <taxon>Fungi</taxon>
        <taxon>Dikarya</taxon>
        <taxon>Basidiomycota</taxon>
        <taxon>Agaricomycotina</taxon>
        <taxon>Agaricomycetes</taxon>
        <taxon>Agaricomycetidae</taxon>
        <taxon>Agaricales</taxon>
        <taxon>Marasmiineae</taxon>
        <taxon>Mycenaceae</taxon>
        <taxon>Favolaschia</taxon>
    </lineage>
</organism>
<feature type="compositionally biased region" description="Polar residues" evidence="1">
    <location>
        <begin position="31"/>
        <end position="40"/>
    </location>
</feature>
<proteinExistence type="predicted"/>
<sequence length="481" mass="52384">MTPTTVSYGAQKPTPSRKRAGTLPPLAGRGRTSSQSQRTNPAVEPDPGACTDELHSFQSIAVETAPLGKNLHREKTRDPTSLNRHGTLLSSGATPLKRTVELRSLLGNNKSRLPPGASVLKQHCEQDLTHLEQAKPRARVEVDIMLHSNVCVEGGVLEGVIKLRIRPCKTTESTVSISDGKIRILGFETVSGDYHEFFQHSTSFSAVVTSLTGIYASRPDSEGFCRAQDGLHKMNFKMQLPISTARRPKGPFNGPSGAAIRYIALVSIKVKDEFSKRSIAHFYRDCEIWPRLDPSAMLAPAQHPIKATKSKSLFMGGSGQVHLTAALHRSTFVAGSRVNVNICVKNETKKIIKGLTLTLFMSTVLSKRTPQAKSTAAEIDMDKCQTTSNKKAVAMSTLEMAKGFPKAHSTNDGWWAGIHGGERSNFSHFILVPPEALTLTGGALIEVTYTIRVSLHTGSLTSDLWVDLPIYIVNFLSLDPP</sequence>
<dbReference type="InterPro" id="IPR011022">
    <property type="entry name" value="Arrestin_C-like"/>
</dbReference>
<keyword evidence="4" id="KW-1185">Reference proteome</keyword>
<evidence type="ECO:0000259" key="2">
    <source>
        <dbReference type="SMART" id="SM01017"/>
    </source>
</evidence>
<accession>A0AAW0EHN9</accession>